<dbReference type="Proteomes" id="UP000606172">
    <property type="component" value="Unassembled WGS sequence"/>
</dbReference>
<reference evidence="3" key="1">
    <citation type="submission" date="2021-01" db="EMBL/GenBank/DDBJ databases">
        <title>Whole genome shotgun sequence of Sinosporangium siamense NBRC 109515.</title>
        <authorList>
            <person name="Komaki H."/>
            <person name="Tamura T."/>
        </authorList>
    </citation>
    <scope>NUCLEOTIDE SEQUENCE</scope>
    <source>
        <strain evidence="3">NBRC 109515</strain>
    </source>
</reference>
<dbReference type="GO" id="GO:0004672">
    <property type="term" value="F:protein kinase activity"/>
    <property type="evidence" value="ECO:0007669"/>
    <property type="project" value="InterPro"/>
</dbReference>
<evidence type="ECO:0000256" key="1">
    <source>
        <dbReference type="SAM" id="Phobius"/>
    </source>
</evidence>
<dbReference type="Gene3D" id="1.10.510.10">
    <property type="entry name" value="Transferase(Phosphotransferase) domain 1"/>
    <property type="match status" value="1"/>
</dbReference>
<feature type="transmembrane region" description="Helical" evidence="1">
    <location>
        <begin position="313"/>
        <end position="335"/>
    </location>
</feature>
<keyword evidence="1" id="KW-0472">Membrane</keyword>
<feature type="domain" description="Protein kinase" evidence="2">
    <location>
        <begin position="23"/>
        <end position="336"/>
    </location>
</feature>
<dbReference type="PROSITE" id="PS50011">
    <property type="entry name" value="PROTEIN_KINASE_DOM"/>
    <property type="match status" value="1"/>
</dbReference>
<dbReference type="InterPro" id="IPR011009">
    <property type="entry name" value="Kinase-like_dom_sf"/>
</dbReference>
<keyword evidence="4" id="KW-1185">Reference proteome</keyword>
<dbReference type="EMBL" id="BOOW01000004">
    <property type="protein sequence ID" value="GII90054.1"/>
    <property type="molecule type" value="Genomic_DNA"/>
</dbReference>
<protein>
    <recommendedName>
        <fullName evidence="2">Protein kinase domain-containing protein</fullName>
    </recommendedName>
</protein>
<dbReference type="InterPro" id="IPR000719">
    <property type="entry name" value="Prot_kinase_dom"/>
</dbReference>
<evidence type="ECO:0000259" key="2">
    <source>
        <dbReference type="PROSITE" id="PS50011"/>
    </source>
</evidence>
<dbReference type="GO" id="GO:0005524">
    <property type="term" value="F:ATP binding"/>
    <property type="evidence" value="ECO:0007669"/>
    <property type="project" value="InterPro"/>
</dbReference>
<gene>
    <name evidence="3" type="ORF">Ssi02_02850</name>
</gene>
<evidence type="ECO:0000313" key="4">
    <source>
        <dbReference type="Proteomes" id="UP000606172"/>
    </source>
</evidence>
<name>A0A919RE10_9ACTN</name>
<dbReference type="SUPFAM" id="SSF56112">
    <property type="entry name" value="Protein kinase-like (PK-like)"/>
    <property type="match status" value="1"/>
</dbReference>
<proteinExistence type="predicted"/>
<sequence length="336" mass="36589">MAEQLWFLSPEGVPHTWEIAEADVGAVPVPEGSLTAIRRVKRAGDGMTLVRKYVPIGVGAMRPEAYEQLENEIRIALRLLHRLGDSAYPRELVRVVGYDADAEEPFILYEDFPGEPILSRAGKLHSREERKAVIGLFRAADAMRAAGVVHGGIEPATVYWSDSGGVRVVSFEGAAVVDQDRWSVPRGAPWAAPELRGEAPAPPHPSADVWSAAMLTYYVVTARKVDDRQEPALHTMGEALQHWLAGTFVPAGDRVTARTVLERLKEGRALLPKGENFEARLREGGARFDDALAAKRSRHRPVTTASPPRRTGLWIALLVTLIAVVAGVAAVAVLVN</sequence>
<keyword evidence="1" id="KW-1133">Transmembrane helix</keyword>
<dbReference type="RefSeq" id="WP_204020186.1">
    <property type="nucleotide sequence ID" value="NZ_BOOW01000004.1"/>
</dbReference>
<comment type="caution">
    <text evidence="3">The sequence shown here is derived from an EMBL/GenBank/DDBJ whole genome shotgun (WGS) entry which is preliminary data.</text>
</comment>
<evidence type="ECO:0000313" key="3">
    <source>
        <dbReference type="EMBL" id="GII90054.1"/>
    </source>
</evidence>
<keyword evidence="1" id="KW-0812">Transmembrane</keyword>
<dbReference type="AlphaFoldDB" id="A0A919RE10"/>
<organism evidence="3 4">
    <name type="scientific">Sinosporangium siamense</name>
    <dbReference type="NCBI Taxonomy" id="1367973"/>
    <lineage>
        <taxon>Bacteria</taxon>
        <taxon>Bacillati</taxon>
        <taxon>Actinomycetota</taxon>
        <taxon>Actinomycetes</taxon>
        <taxon>Streptosporangiales</taxon>
        <taxon>Streptosporangiaceae</taxon>
        <taxon>Sinosporangium</taxon>
    </lineage>
</organism>
<accession>A0A919RE10</accession>